<name>A0ABS5KWB9_9ACTN</name>
<dbReference type="InterPro" id="IPR050109">
    <property type="entry name" value="HTH-type_TetR-like_transc_reg"/>
</dbReference>
<keyword evidence="1" id="KW-0678">Repressor</keyword>
<dbReference type="InterPro" id="IPR036271">
    <property type="entry name" value="Tet_transcr_reg_TetR-rel_C_sf"/>
</dbReference>
<protein>
    <submittedName>
        <fullName evidence="7">TetR/AcrR family transcriptional regulator</fullName>
    </submittedName>
</protein>
<keyword evidence="3 5" id="KW-0238">DNA-binding</keyword>
<sequence length="222" mass="25315">MSSPRHKTTPTRAPRGTLSPEAIVHAAIELIDRDGLDAVTIRRLADQLGVRPMSLYTHFRDKDAILLAVTAELLSRFQWPDPDLDDIAWLRQVMHAYFELFITHPAILQINTPSDGVGEVEARMSEQIYARLARLRVDHRTAIGLLATLIRFVLGCATLYPVRRAWDEDPQHWERVRQQWARLPAEVYPAMHATTVDFPTFTQRDVFEFGLDAILASLPRSP</sequence>
<dbReference type="InterPro" id="IPR009057">
    <property type="entry name" value="Homeodomain-like_sf"/>
</dbReference>
<dbReference type="Pfam" id="PF00440">
    <property type="entry name" value="TetR_N"/>
    <property type="match status" value="1"/>
</dbReference>
<dbReference type="Proteomes" id="UP000730482">
    <property type="component" value="Unassembled WGS sequence"/>
</dbReference>
<evidence type="ECO:0000256" key="3">
    <source>
        <dbReference type="ARBA" id="ARBA00023125"/>
    </source>
</evidence>
<comment type="caution">
    <text evidence="7">The sequence shown here is derived from an EMBL/GenBank/DDBJ whole genome shotgun (WGS) entry which is preliminary data.</text>
</comment>
<keyword evidence="2" id="KW-0805">Transcription regulation</keyword>
<dbReference type="EMBL" id="JAAFYZ010000100">
    <property type="protein sequence ID" value="MBS2550371.1"/>
    <property type="molecule type" value="Genomic_DNA"/>
</dbReference>
<dbReference type="Gene3D" id="1.10.357.10">
    <property type="entry name" value="Tetracycline Repressor, domain 2"/>
    <property type="match status" value="1"/>
</dbReference>
<accession>A0ABS5KWB9</accession>
<evidence type="ECO:0000313" key="7">
    <source>
        <dbReference type="EMBL" id="MBS2550371.1"/>
    </source>
</evidence>
<dbReference type="PRINTS" id="PR00400">
    <property type="entry name" value="TETREPRESSOR"/>
</dbReference>
<dbReference type="InterPro" id="IPR001647">
    <property type="entry name" value="HTH_TetR"/>
</dbReference>
<feature type="domain" description="HTH tetR-type" evidence="6">
    <location>
        <begin position="17"/>
        <end position="77"/>
    </location>
</feature>
<dbReference type="PROSITE" id="PS50977">
    <property type="entry name" value="HTH_TETR_2"/>
    <property type="match status" value="1"/>
</dbReference>
<dbReference type="SUPFAM" id="SSF48498">
    <property type="entry name" value="Tetracyclin repressor-like, C-terminal domain"/>
    <property type="match status" value="1"/>
</dbReference>
<dbReference type="InterPro" id="IPR004111">
    <property type="entry name" value="Repressor_TetR_C"/>
</dbReference>
<dbReference type="Pfam" id="PF02909">
    <property type="entry name" value="TetR_C_1"/>
    <property type="match status" value="1"/>
</dbReference>
<dbReference type="RefSeq" id="WP_212012992.1">
    <property type="nucleotide sequence ID" value="NZ_JAAFYZ010000100.1"/>
</dbReference>
<dbReference type="PRINTS" id="PR00455">
    <property type="entry name" value="HTHTETR"/>
</dbReference>
<keyword evidence="4" id="KW-0804">Transcription</keyword>
<evidence type="ECO:0000256" key="1">
    <source>
        <dbReference type="ARBA" id="ARBA00022491"/>
    </source>
</evidence>
<dbReference type="PANTHER" id="PTHR30055">
    <property type="entry name" value="HTH-TYPE TRANSCRIPTIONAL REGULATOR RUTR"/>
    <property type="match status" value="1"/>
</dbReference>
<evidence type="ECO:0000256" key="4">
    <source>
        <dbReference type="ARBA" id="ARBA00023163"/>
    </source>
</evidence>
<dbReference type="PANTHER" id="PTHR30055:SF151">
    <property type="entry name" value="TRANSCRIPTIONAL REGULATORY PROTEIN"/>
    <property type="match status" value="1"/>
</dbReference>
<reference evidence="7 8" key="1">
    <citation type="submission" date="2020-02" db="EMBL/GenBank/DDBJ databases">
        <title>Acidophilic actinobacteria isolated from forest soil.</title>
        <authorList>
            <person name="Golinska P."/>
        </authorList>
    </citation>
    <scope>NUCLEOTIDE SEQUENCE [LARGE SCALE GENOMIC DNA]</scope>
    <source>
        <strain evidence="7 8">NL8</strain>
    </source>
</reference>
<evidence type="ECO:0000313" key="8">
    <source>
        <dbReference type="Proteomes" id="UP000730482"/>
    </source>
</evidence>
<proteinExistence type="predicted"/>
<evidence type="ECO:0000256" key="5">
    <source>
        <dbReference type="PROSITE-ProRule" id="PRU00335"/>
    </source>
</evidence>
<dbReference type="SUPFAM" id="SSF46689">
    <property type="entry name" value="Homeodomain-like"/>
    <property type="match status" value="1"/>
</dbReference>
<organism evidence="7 8">
    <name type="scientific">Catenulispora pinistramenti</name>
    <dbReference type="NCBI Taxonomy" id="2705254"/>
    <lineage>
        <taxon>Bacteria</taxon>
        <taxon>Bacillati</taxon>
        <taxon>Actinomycetota</taxon>
        <taxon>Actinomycetes</taxon>
        <taxon>Catenulisporales</taxon>
        <taxon>Catenulisporaceae</taxon>
        <taxon>Catenulispora</taxon>
    </lineage>
</organism>
<gene>
    <name evidence="7" type="ORF">KGQ19_26220</name>
</gene>
<dbReference type="InterPro" id="IPR003012">
    <property type="entry name" value="Tet_transcr_reg_TetR"/>
</dbReference>
<feature type="DNA-binding region" description="H-T-H motif" evidence="5">
    <location>
        <begin position="40"/>
        <end position="59"/>
    </location>
</feature>
<evidence type="ECO:0000256" key="2">
    <source>
        <dbReference type="ARBA" id="ARBA00023015"/>
    </source>
</evidence>
<keyword evidence="8" id="KW-1185">Reference proteome</keyword>
<evidence type="ECO:0000259" key="6">
    <source>
        <dbReference type="PROSITE" id="PS50977"/>
    </source>
</evidence>